<dbReference type="AlphaFoldDB" id="A0A1H0HIL4"/>
<dbReference type="OrthoDB" id="3405462at2"/>
<dbReference type="STRING" id="1090615.SAMN04515671_0085"/>
<evidence type="ECO:0008006" key="3">
    <source>
        <dbReference type="Google" id="ProtNLM"/>
    </source>
</evidence>
<accession>A0A1H0HIL4</accession>
<evidence type="ECO:0000313" key="2">
    <source>
        <dbReference type="Proteomes" id="UP000198741"/>
    </source>
</evidence>
<dbReference type="Proteomes" id="UP000198741">
    <property type="component" value="Chromosome I"/>
</dbReference>
<protein>
    <recommendedName>
        <fullName evidence="3">Phage terminase, small subunit, putative, P27 family</fullName>
    </recommendedName>
</protein>
<organism evidence="1 2">
    <name type="scientific">Nakamurella panacisegetis</name>
    <dbReference type="NCBI Taxonomy" id="1090615"/>
    <lineage>
        <taxon>Bacteria</taxon>
        <taxon>Bacillati</taxon>
        <taxon>Actinomycetota</taxon>
        <taxon>Actinomycetes</taxon>
        <taxon>Nakamurellales</taxon>
        <taxon>Nakamurellaceae</taxon>
        <taxon>Nakamurella</taxon>
    </lineage>
</organism>
<gene>
    <name evidence="1" type="ORF">SAMN04515671_0085</name>
</gene>
<evidence type="ECO:0000313" key="1">
    <source>
        <dbReference type="EMBL" id="SDO18947.1"/>
    </source>
</evidence>
<proteinExistence type="predicted"/>
<reference evidence="1" key="1">
    <citation type="submission" date="2016-10" db="EMBL/GenBank/DDBJ databases">
        <authorList>
            <person name="de Groot N.N."/>
        </authorList>
    </citation>
    <scope>NUCLEOTIDE SEQUENCE [LARGE SCALE GENOMIC DNA]</scope>
    <source>
        <strain evidence="1">P4-7</strain>
    </source>
</reference>
<dbReference type="RefSeq" id="WP_090474053.1">
    <property type="nucleotide sequence ID" value="NZ_LT629710.1"/>
</dbReference>
<name>A0A1H0HIL4_9ACTN</name>
<sequence length="110" mass="11792">MAEFDPSQSETEILTEICRTLDNLDALNAAIAANGAMVDGSKGQRVVNPCLTEVRGQRLALHRLIAALGIPDDEGDSVPSVTKLRASKAASARWSGHRREVARRVVNGVE</sequence>
<dbReference type="EMBL" id="LT629710">
    <property type="protein sequence ID" value="SDO18947.1"/>
    <property type="molecule type" value="Genomic_DNA"/>
</dbReference>
<keyword evidence="2" id="KW-1185">Reference proteome</keyword>